<dbReference type="InterPro" id="IPR011075">
    <property type="entry name" value="TetR_C"/>
</dbReference>
<dbReference type="PANTHER" id="PTHR47506">
    <property type="entry name" value="TRANSCRIPTIONAL REGULATORY PROTEIN"/>
    <property type="match status" value="1"/>
</dbReference>
<feature type="DNA-binding region" description="H-T-H motif" evidence="4">
    <location>
        <begin position="29"/>
        <end position="48"/>
    </location>
</feature>
<evidence type="ECO:0000313" key="7">
    <source>
        <dbReference type="Proteomes" id="UP001500051"/>
    </source>
</evidence>
<keyword evidence="3" id="KW-0804">Transcription</keyword>
<organism evidence="6 7">
    <name type="scientific">Microlunatus aurantiacus</name>
    <dbReference type="NCBI Taxonomy" id="446786"/>
    <lineage>
        <taxon>Bacteria</taxon>
        <taxon>Bacillati</taxon>
        <taxon>Actinomycetota</taxon>
        <taxon>Actinomycetes</taxon>
        <taxon>Propionibacteriales</taxon>
        <taxon>Propionibacteriaceae</taxon>
        <taxon>Microlunatus</taxon>
    </lineage>
</organism>
<keyword evidence="2 4" id="KW-0238">DNA-binding</keyword>
<dbReference type="PROSITE" id="PS50977">
    <property type="entry name" value="HTH_TETR_2"/>
    <property type="match status" value="1"/>
</dbReference>
<evidence type="ECO:0000256" key="3">
    <source>
        <dbReference type="ARBA" id="ARBA00023163"/>
    </source>
</evidence>
<proteinExistence type="predicted"/>
<keyword evidence="7" id="KW-1185">Reference proteome</keyword>
<dbReference type="Gene3D" id="1.10.357.10">
    <property type="entry name" value="Tetracycline Repressor, domain 2"/>
    <property type="match status" value="1"/>
</dbReference>
<dbReference type="Gene3D" id="1.10.10.60">
    <property type="entry name" value="Homeodomain-like"/>
    <property type="match status" value="1"/>
</dbReference>
<evidence type="ECO:0000259" key="5">
    <source>
        <dbReference type="PROSITE" id="PS50977"/>
    </source>
</evidence>
<dbReference type="RefSeq" id="WP_344812285.1">
    <property type="nucleotide sequence ID" value="NZ_BAAAYX010000005.1"/>
</dbReference>
<dbReference type="EMBL" id="BAAAYX010000005">
    <property type="protein sequence ID" value="GAA3703470.1"/>
    <property type="molecule type" value="Genomic_DNA"/>
</dbReference>
<dbReference type="InterPro" id="IPR036271">
    <property type="entry name" value="Tet_transcr_reg_TetR-rel_C_sf"/>
</dbReference>
<feature type="domain" description="HTH tetR-type" evidence="5">
    <location>
        <begin position="6"/>
        <end position="66"/>
    </location>
</feature>
<dbReference type="Pfam" id="PF00440">
    <property type="entry name" value="TetR_N"/>
    <property type="match status" value="1"/>
</dbReference>
<gene>
    <name evidence="6" type="ORF">GCM10022204_20880</name>
</gene>
<protein>
    <submittedName>
        <fullName evidence="6">TetR/AcrR family transcriptional regulator</fullName>
    </submittedName>
</protein>
<evidence type="ECO:0000256" key="4">
    <source>
        <dbReference type="PROSITE-ProRule" id="PRU00335"/>
    </source>
</evidence>
<evidence type="ECO:0000256" key="1">
    <source>
        <dbReference type="ARBA" id="ARBA00023015"/>
    </source>
</evidence>
<sequence length="192" mass="20620">MGRPKEFDPDTAVTQAMNVFWERGYADTTPQGLSEALGIGKGSLYHAFGGKRQLYDLALQRYLDGQHAVVSSWLESSGPVKDRLRAALLFPLETDLAGLEHRGCLAINSAVEFGAADAEVATAIRSLLDHTQQVLATLVREGQRTGELRSTPESDAVAGLLMTSIVGLRALARVEDGAGRMRAVVDATIDLL</sequence>
<dbReference type="SUPFAM" id="SSF46689">
    <property type="entry name" value="Homeodomain-like"/>
    <property type="match status" value="1"/>
</dbReference>
<name>A0ABP7DC03_9ACTN</name>
<reference evidence="7" key="1">
    <citation type="journal article" date="2019" name="Int. J. Syst. Evol. Microbiol.">
        <title>The Global Catalogue of Microorganisms (GCM) 10K type strain sequencing project: providing services to taxonomists for standard genome sequencing and annotation.</title>
        <authorList>
            <consortium name="The Broad Institute Genomics Platform"/>
            <consortium name="The Broad Institute Genome Sequencing Center for Infectious Disease"/>
            <person name="Wu L."/>
            <person name="Ma J."/>
        </authorList>
    </citation>
    <scope>NUCLEOTIDE SEQUENCE [LARGE SCALE GENOMIC DNA]</scope>
    <source>
        <strain evidence="7">JCM 16548</strain>
    </source>
</reference>
<comment type="caution">
    <text evidence="6">The sequence shown here is derived from an EMBL/GenBank/DDBJ whole genome shotgun (WGS) entry which is preliminary data.</text>
</comment>
<dbReference type="InterPro" id="IPR001647">
    <property type="entry name" value="HTH_TetR"/>
</dbReference>
<dbReference type="Pfam" id="PF16925">
    <property type="entry name" value="TetR_C_13"/>
    <property type="match status" value="1"/>
</dbReference>
<dbReference type="InterPro" id="IPR009057">
    <property type="entry name" value="Homeodomain-like_sf"/>
</dbReference>
<dbReference type="Proteomes" id="UP001500051">
    <property type="component" value="Unassembled WGS sequence"/>
</dbReference>
<dbReference type="PRINTS" id="PR00455">
    <property type="entry name" value="HTHTETR"/>
</dbReference>
<accession>A0ABP7DC03</accession>
<evidence type="ECO:0000313" key="6">
    <source>
        <dbReference type="EMBL" id="GAA3703470.1"/>
    </source>
</evidence>
<dbReference type="SUPFAM" id="SSF48498">
    <property type="entry name" value="Tetracyclin repressor-like, C-terminal domain"/>
    <property type="match status" value="1"/>
</dbReference>
<dbReference type="PANTHER" id="PTHR47506:SF10">
    <property type="entry name" value="TRANSCRIPTIONAL REGULATORY PROTEIN"/>
    <property type="match status" value="1"/>
</dbReference>
<evidence type="ECO:0000256" key="2">
    <source>
        <dbReference type="ARBA" id="ARBA00023125"/>
    </source>
</evidence>
<keyword evidence="1" id="KW-0805">Transcription regulation</keyword>